<evidence type="ECO:0008006" key="5">
    <source>
        <dbReference type="Google" id="ProtNLM"/>
    </source>
</evidence>
<dbReference type="RefSeq" id="WP_060535911.1">
    <property type="nucleotide sequence ID" value="NZ_CP013023.1"/>
</dbReference>
<accession>A0A172ZJP9</accession>
<dbReference type="GO" id="GO:0005829">
    <property type="term" value="C:cytosol"/>
    <property type="evidence" value="ECO:0007669"/>
    <property type="project" value="TreeGrafter"/>
</dbReference>
<dbReference type="Proteomes" id="UP000078148">
    <property type="component" value="Chromosome"/>
</dbReference>
<dbReference type="OrthoDB" id="7059515at2"/>
<reference evidence="3 4" key="2">
    <citation type="journal article" date="2016" name="Int. J. Syst. Evol. Microbiol.">
        <title>Paenibacillus bovis sp. nov., isolated from raw yak (Bos grunniens) milk.</title>
        <authorList>
            <person name="Gao C."/>
            <person name="Han J."/>
            <person name="Liu Z."/>
            <person name="Xu X."/>
            <person name="Hang F."/>
            <person name="Wu Z."/>
        </authorList>
    </citation>
    <scope>NUCLEOTIDE SEQUENCE [LARGE SCALE GENOMIC DNA]</scope>
    <source>
        <strain evidence="3 4">BD3526</strain>
    </source>
</reference>
<dbReference type="Gene3D" id="2.20.110.10">
    <property type="entry name" value="Histone H3 K4-specific methyltransferase SET7/9 N-terminal domain"/>
    <property type="match status" value="1"/>
</dbReference>
<dbReference type="InterPro" id="IPR003409">
    <property type="entry name" value="MORN"/>
</dbReference>
<dbReference type="Pfam" id="PF02493">
    <property type="entry name" value="MORN"/>
    <property type="match status" value="3"/>
</dbReference>
<sequence length="243" mass="26904">MKKRSAFLCTLTIALALGGTTASPIASTTHAAAAKQSLTFVGGGSYYGQVENGKAHGKGTVKWPNGKTYSGSFVNGLRSGTGKYINEYSDSDYRYKVVYNGSWNNDRMNGDGTLTEQRFLKKNHMVSNQIQTGTFKNNALLSGYSVTRAEADPEYSFTYQTNNTTLNVLENQGNLLPLWKKGSLFSVTYKRGTTSHSYSLFPEESAKKERERQASIKYLKGITTQVTPHLQQFEQLSKQLSLK</sequence>
<evidence type="ECO:0000256" key="2">
    <source>
        <dbReference type="SAM" id="SignalP"/>
    </source>
</evidence>
<reference evidence="4" key="1">
    <citation type="submission" date="2015-10" db="EMBL/GenBank/DDBJ databases">
        <title>Genome of Paenibacillus bovis sp. nov.</title>
        <authorList>
            <person name="Wu Z."/>
            <person name="Gao C."/>
            <person name="Liu Z."/>
            <person name="Zheng H."/>
        </authorList>
    </citation>
    <scope>NUCLEOTIDE SEQUENCE [LARGE SCALE GENOMIC DNA]</scope>
    <source>
        <strain evidence="4">BD3526</strain>
    </source>
</reference>
<dbReference type="STRING" id="1616788.AR543_18560"/>
<dbReference type="AlphaFoldDB" id="A0A172ZJP9"/>
<evidence type="ECO:0000313" key="4">
    <source>
        <dbReference type="Proteomes" id="UP000078148"/>
    </source>
</evidence>
<dbReference type="PANTHER" id="PTHR43215">
    <property type="entry name" value="RADIAL SPOKE HEAD 1 HOMOLOG"/>
    <property type="match status" value="1"/>
</dbReference>
<protein>
    <recommendedName>
        <fullName evidence="5">MORN repeat-containing protein</fullName>
    </recommendedName>
</protein>
<organism evidence="3 4">
    <name type="scientific">Paenibacillus bovis</name>
    <dbReference type="NCBI Taxonomy" id="1616788"/>
    <lineage>
        <taxon>Bacteria</taxon>
        <taxon>Bacillati</taxon>
        <taxon>Bacillota</taxon>
        <taxon>Bacilli</taxon>
        <taxon>Bacillales</taxon>
        <taxon>Paenibacillaceae</taxon>
        <taxon>Paenibacillus</taxon>
    </lineage>
</organism>
<proteinExistence type="predicted"/>
<dbReference type="SMART" id="SM00698">
    <property type="entry name" value="MORN"/>
    <property type="match status" value="3"/>
</dbReference>
<dbReference type="KEGG" id="pbv:AR543_18560"/>
<name>A0A172ZJP9_9BACL</name>
<keyword evidence="1" id="KW-0677">Repeat</keyword>
<evidence type="ECO:0000256" key="1">
    <source>
        <dbReference type="ARBA" id="ARBA00022737"/>
    </source>
</evidence>
<dbReference type="PANTHER" id="PTHR43215:SF14">
    <property type="entry name" value="RADIAL SPOKE HEAD 1 HOMOLOG"/>
    <property type="match status" value="1"/>
</dbReference>
<feature type="signal peptide" evidence="2">
    <location>
        <begin position="1"/>
        <end position="26"/>
    </location>
</feature>
<feature type="chain" id="PRO_5039486577" description="MORN repeat-containing protein" evidence="2">
    <location>
        <begin position="27"/>
        <end position="243"/>
    </location>
</feature>
<dbReference type="EMBL" id="CP013023">
    <property type="protein sequence ID" value="ANF97818.1"/>
    <property type="molecule type" value="Genomic_DNA"/>
</dbReference>
<keyword evidence="4" id="KW-1185">Reference proteome</keyword>
<evidence type="ECO:0000313" key="3">
    <source>
        <dbReference type="EMBL" id="ANF97818.1"/>
    </source>
</evidence>
<dbReference type="SUPFAM" id="SSF82185">
    <property type="entry name" value="Histone H3 K4-specific methyltransferase SET7/9 N-terminal domain"/>
    <property type="match status" value="1"/>
</dbReference>
<gene>
    <name evidence="3" type="ORF">AR543_18560</name>
</gene>
<keyword evidence="2" id="KW-0732">Signal</keyword>